<accession>A0A822Y867</accession>
<comment type="caution">
    <text evidence="2">The sequence shown here is derived from an EMBL/GenBank/DDBJ whole genome shotgun (WGS) entry which is preliminary data.</text>
</comment>
<feature type="region of interest" description="Disordered" evidence="1">
    <location>
        <begin position="159"/>
        <end position="178"/>
    </location>
</feature>
<evidence type="ECO:0000256" key="1">
    <source>
        <dbReference type="SAM" id="MobiDB-lite"/>
    </source>
</evidence>
<reference evidence="2 3" key="1">
    <citation type="journal article" date="2020" name="Mol. Biol. Evol.">
        <title>Distinct Expression and Methylation Patterns for Genes with Different Fates following a Single Whole-Genome Duplication in Flowering Plants.</title>
        <authorList>
            <person name="Shi T."/>
            <person name="Rahmani R.S."/>
            <person name="Gugger P.F."/>
            <person name="Wang M."/>
            <person name="Li H."/>
            <person name="Zhang Y."/>
            <person name="Li Z."/>
            <person name="Wang Q."/>
            <person name="Van de Peer Y."/>
            <person name="Marchal K."/>
            <person name="Chen J."/>
        </authorList>
    </citation>
    <scope>NUCLEOTIDE SEQUENCE [LARGE SCALE GENOMIC DNA]</scope>
    <source>
        <tissue evidence="2">Leaf</tissue>
    </source>
</reference>
<feature type="compositionally biased region" description="Pro residues" evidence="1">
    <location>
        <begin position="160"/>
        <end position="171"/>
    </location>
</feature>
<organism evidence="2 3">
    <name type="scientific">Nelumbo nucifera</name>
    <name type="common">Sacred lotus</name>
    <dbReference type="NCBI Taxonomy" id="4432"/>
    <lineage>
        <taxon>Eukaryota</taxon>
        <taxon>Viridiplantae</taxon>
        <taxon>Streptophyta</taxon>
        <taxon>Embryophyta</taxon>
        <taxon>Tracheophyta</taxon>
        <taxon>Spermatophyta</taxon>
        <taxon>Magnoliopsida</taxon>
        <taxon>Proteales</taxon>
        <taxon>Nelumbonaceae</taxon>
        <taxon>Nelumbo</taxon>
    </lineage>
</organism>
<dbReference type="Proteomes" id="UP000607653">
    <property type="component" value="Unassembled WGS sequence"/>
</dbReference>
<evidence type="ECO:0000313" key="2">
    <source>
        <dbReference type="EMBL" id="DAD28233.1"/>
    </source>
</evidence>
<proteinExistence type="predicted"/>
<dbReference type="AlphaFoldDB" id="A0A822Y867"/>
<evidence type="ECO:0000313" key="3">
    <source>
        <dbReference type="Proteomes" id="UP000607653"/>
    </source>
</evidence>
<keyword evidence="3" id="KW-1185">Reference proteome</keyword>
<dbReference type="EMBL" id="DUZY01000002">
    <property type="protein sequence ID" value="DAD28233.1"/>
    <property type="molecule type" value="Genomic_DNA"/>
</dbReference>
<name>A0A822Y867_NELNU</name>
<protein>
    <submittedName>
        <fullName evidence="2">Uncharacterized protein</fullName>
    </submittedName>
</protein>
<gene>
    <name evidence="2" type="ORF">HUJ06_029701</name>
</gene>
<sequence>MIFGDMLPLSLYKKENVDDGVKWYSCLHGWHLAKRERGIQHSFGNYFAGIQGKMVCWLAGVRSNVDLVVGGLYSTQESRIQLGKTEDRERFDNFDFKTVARFIVNLVGRLGIGGWPYLRSVEMLANKMEIFQVTVDKDVINFRSMCVIKSPLLLGGSSVPSPPSTLHPPPSTHHFGNE</sequence>